<protein>
    <submittedName>
        <fullName evidence="1">Glycosyltransferase</fullName>
        <ecNumber evidence="1">2.4.-.-</ecNumber>
    </submittedName>
</protein>
<keyword evidence="1" id="KW-0328">Glycosyltransferase</keyword>
<sequence length="370" mass="41387">MKQILIISPIPSHPQNQGNSARIYQLCKMWQTLGFRVHFIYFGLEGLTEQQSLQMTQCWDHFYYVQPQGGAAEPSFGDFFHVDDWYDERVSTLVAELCSIWTFSHCVVNYVWFSKALEVVPDSVIKVIDTHDVFGDRHLVAKAAGMEPVWFYTSKALEAMALNRADLVLAIQDEEAEYFNRICDAQVEVVGYVVPPEILLPAPKATNGKIRIGYLGSGNPFNVASIISFQQHLLSADIDLSRFEFHLAGSVCNGLADSTAPFIVHGMVDSLSDFYRQMDIMVNPMLGGTGLKIKSIEALAFGRPLIATVDAMVGIEVDNPHQTCALMTNVVDSCNAMLNNNEINQLYQDSLLALEKYNSRFISSFRALFS</sequence>
<reference evidence="1 2" key="1">
    <citation type="submission" date="2023-10" db="EMBL/GenBank/DDBJ databases">
        <title>Complete genome sequence of Shewanella sp. DAU334.</title>
        <authorList>
            <person name="Lee Y.-S."/>
            <person name="Jeong H.-R."/>
            <person name="Hwang E.-J."/>
            <person name="Choi Y.-L."/>
            <person name="Kim G.-D."/>
        </authorList>
    </citation>
    <scope>NUCLEOTIDE SEQUENCE [LARGE SCALE GENOMIC DNA]</scope>
    <source>
        <strain evidence="1 2">DAU334</strain>
    </source>
</reference>
<evidence type="ECO:0000313" key="1">
    <source>
        <dbReference type="EMBL" id="WOT06312.1"/>
    </source>
</evidence>
<dbReference type="Gene3D" id="3.40.50.2000">
    <property type="entry name" value="Glycogen Phosphorylase B"/>
    <property type="match status" value="1"/>
</dbReference>
<keyword evidence="2" id="KW-1185">Reference proteome</keyword>
<proteinExistence type="predicted"/>
<dbReference type="EC" id="2.4.-.-" evidence="1"/>
<dbReference type="Proteomes" id="UP001529491">
    <property type="component" value="Chromosome"/>
</dbReference>
<evidence type="ECO:0000313" key="2">
    <source>
        <dbReference type="Proteomes" id="UP001529491"/>
    </source>
</evidence>
<gene>
    <name evidence="1" type="ORF">RGE70_05805</name>
</gene>
<dbReference type="SUPFAM" id="SSF53756">
    <property type="entry name" value="UDP-Glycosyltransferase/glycogen phosphorylase"/>
    <property type="match status" value="1"/>
</dbReference>
<dbReference type="Pfam" id="PF13692">
    <property type="entry name" value="Glyco_trans_1_4"/>
    <property type="match status" value="1"/>
</dbReference>
<organism evidence="1 2">
    <name type="scientific">Shewanella youngdeokensis</name>
    <dbReference type="NCBI Taxonomy" id="2999068"/>
    <lineage>
        <taxon>Bacteria</taxon>
        <taxon>Pseudomonadati</taxon>
        <taxon>Pseudomonadota</taxon>
        <taxon>Gammaproteobacteria</taxon>
        <taxon>Alteromonadales</taxon>
        <taxon>Shewanellaceae</taxon>
        <taxon>Shewanella</taxon>
    </lineage>
</organism>
<accession>A0ABZ0K2I0</accession>
<dbReference type="EMBL" id="CP136522">
    <property type="protein sequence ID" value="WOT06312.1"/>
    <property type="molecule type" value="Genomic_DNA"/>
</dbReference>
<name>A0ABZ0K2I0_9GAMM</name>
<keyword evidence="1" id="KW-0808">Transferase</keyword>
<dbReference type="GO" id="GO:0016757">
    <property type="term" value="F:glycosyltransferase activity"/>
    <property type="evidence" value="ECO:0007669"/>
    <property type="project" value="UniProtKB-KW"/>
</dbReference>
<dbReference type="RefSeq" id="WP_310470586.1">
    <property type="nucleotide sequence ID" value="NZ_CP136522.1"/>
</dbReference>